<keyword evidence="2 7" id="KW-0813">Transport</keyword>
<gene>
    <name evidence="9" type="ORF">ACFFH4_16335</name>
</gene>
<accession>A0ABV6NIG8</accession>
<evidence type="ECO:0000313" key="9">
    <source>
        <dbReference type="EMBL" id="MFC0560560.1"/>
    </source>
</evidence>
<dbReference type="Proteomes" id="UP001589833">
    <property type="component" value="Unassembled WGS sequence"/>
</dbReference>
<evidence type="ECO:0000313" key="10">
    <source>
        <dbReference type="Proteomes" id="UP001589833"/>
    </source>
</evidence>
<evidence type="ECO:0000256" key="4">
    <source>
        <dbReference type="ARBA" id="ARBA00022692"/>
    </source>
</evidence>
<evidence type="ECO:0000256" key="5">
    <source>
        <dbReference type="ARBA" id="ARBA00022989"/>
    </source>
</evidence>
<keyword evidence="4 7" id="KW-0812">Transmembrane</keyword>
<keyword evidence="3" id="KW-1003">Cell membrane</keyword>
<evidence type="ECO:0000256" key="7">
    <source>
        <dbReference type="RuleBase" id="RU363032"/>
    </source>
</evidence>
<dbReference type="InterPro" id="IPR000515">
    <property type="entry name" value="MetI-like"/>
</dbReference>
<dbReference type="PANTHER" id="PTHR30193">
    <property type="entry name" value="ABC TRANSPORTER PERMEASE PROTEIN"/>
    <property type="match status" value="1"/>
</dbReference>
<dbReference type="InterPro" id="IPR051393">
    <property type="entry name" value="ABC_transporter_permease"/>
</dbReference>
<keyword evidence="10" id="KW-1185">Reference proteome</keyword>
<feature type="transmembrane region" description="Helical" evidence="7">
    <location>
        <begin position="270"/>
        <end position="289"/>
    </location>
</feature>
<dbReference type="RefSeq" id="WP_273844295.1">
    <property type="nucleotide sequence ID" value="NZ_JAQQWT010000008.1"/>
</dbReference>
<dbReference type="SUPFAM" id="SSF161098">
    <property type="entry name" value="MetI-like"/>
    <property type="match status" value="1"/>
</dbReference>
<feature type="transmembrane region" description="Helical" evidence="7">
    <location>
        <begin position="204"/>
        <end position="223"/>
    </location>
</feature>
<evidence type="ECO:0000256" key="1">
    <source>
        <dbReference type="ARBA" id="ARBA00004651"/>
    </source>
</evidence>
<reference evidence="9 10" key="1">
    <citation type="submission" date="2024-09" db="EMBL/GenBank/DDBJ databases">
        <authorList>
            <person name="Sun Q."/>
            <person name="Mori K."/>
        </authorList>
    </citation>
    <scope>NUCLEOTIDE SEQUENCE [LARGE SCALE GENOMIC DNA]</scope>
    <source>
        <strain evidence="9 10">NCAIM B.02301</strain>
    </source>
</reference>
<dbReference type="Pfam" id="PF00528">
    <property type="entry name" value="BPD_transp_1"/>
    <property type="match status" value="1"/>
</dbReference>
<dbReference type="EMBL" id="JBHLTR010000031">
    <property type="protein sequence ID" value="MFC0560560.1"/>
    <property type="molecule type" value="Genomic_DNA"/>
</dbReference>
<dbReference type="InterPro" id="IPR035906">
    <property type="entry name" value="MetI-like_sf"/>
</dbReference>
<feature type="domain" description="ABC transmembrane type-1" evidence="8">
    <location>
        <begin position="68"/>
        <end position="285"/>
    </location>
</feature>
<evidence type="ECO:0000256" key="2">
    <source>
        <dbReference type="ARBA" id="ARBA00022448"/>
    </source>
</evidence>
<dbReference type="Gene3D" id="1.10.3720.10">
    <property type="entry name" value="MetI-like"/>
    <property type="match status" value="1"/>
</dbReference>
<comment type="similarity">
    <text evidence="7">Belongs to the binding-protein-dependent transport system permease family.</text>
</comment>
<feature type="transmembrane region" description="Helical" evidence="7">
    <location>
        <begin position="235"/>
        <end position="255"/>
    </location>
</feature>
<proteinExistence type="inferred from homology"/>
<comment type="subcellular location">
    <subcellularLocation>
        <location evidence="1 7">Cell membrane</location>
        <topology evidence="1 7">Multi-pass membrane protein</topology>
    </subcellularLocation>
</comment>
<dbReference type="PANTHER" id="PTHR30193:SF37">
    <property type="entry name" value="INNER MEMBRANE ABC TRANSPORTER PERMEASE PROTEIN YCJO"/>
    <property type="match status" value="1"/>
</dbReference>
<protein>
    <submittedName>
        <fullName evidence="9">Carbohydrate ABC transporter permease</fullName>
    </submittedName>
</protein>
<evidence type="ECO:0000259" key="8">
    <source>
        <dbReference type="PROSITE" id="PS50928"/>
    </source>
</evidence>
<dbReference type="PROSITE" id="PS50928">
    <property type="entry name" value="ABC_TM1"/>
    <property type="match status" value="1"/>
</dbReference>
<feature type="transmembrane region" description="Helical" evidence="7">
    <location>
        <begin position="12"/>
        <end position="32"/>
    </location>
</feature>
<comment type="caution">
    <text evidence="9">The sequence shown here is derived from an EMBL/GenBank/DDBJ whole genome shotgun (WGS) entry which is preliminary data.</text>
</comment>
<name>A0ABV6NIG8_9BACI</name>
<sequence length="294" mass="32358">MNKVLQDRKAIFLFIGPAMLLYFLVLLIPTFWSVGYSFFEGSPIRGFEFVGISNYLDVFSDKNFMNSLGLSVKYAALVTTGQVVLGLALALLFVFYLKKASFIVRTLVFFPVILPAVAVAEMFSKLFEYTPQLGLINSLLVGLSLDFLVQPWLAQGDTAFAVLVIMDIWKSMGFYAVILFAGLIDIPEDILEAAKLDGAKGLTLVYNIVLPMIRPILISAIIFSLNGTLKVFETAVALTGGGPGNSTTMLSMYMYDTSFTYGQYGYGSTIAVYLLLLCLGVTLLVYRFARKDVA</sequence>
<feature type="transmembrane region" description="Helical" evidence="7">
    <location>
        <begin position="160"/>
        <end position="184"/>
    </location>
</feature>
<keyword evidence="5 7" id="KW-1133">Transmembrane helix</keyword>
<organism evidence="9 10">
    <name type="scientific">Halalkalibacter alkalisediminis</name>
    <dbReference type="NCBI Taxonomy" id="935616"/>
    <lineage>
        <taxon>Bacteria</taxon>
        <taxon>Bacillati</taxon>
        <taxon>Bacillota</taxon>
        <taxon>Bacilli</taxon>
        <taxon>Bacillales</taxon>
        <taxon>Bacillaceae</taxon>
        <taxon>Halalkalibacter</taxon>
    </lineage>
</organism>
<feature type="transmembrane region" description="Helical" evidence="7">
    <location>
        <begin position="74"/>
        <end position="95"/>
    </location>
</feature>
<feature type="transmembrane region" description="Helical" evidence="7">
    <location>
        <begin position="102"/>
        <end position="123"/>
    </location>
</feature>
<dbReference type="CDD" id="cd06261">
    <property type="entry name" value="TM_PBP2"/>
    <property type="match status" value="1"/>
</dbReference>
<feature type="transmembrane region" description="Helical" evidence="7">
    <location>
        <begin position="129"/>
        <end position="148"/>
    </location>
</feature>
<keyword evidence="6 7" id="KW-0472">Membrane</keyword>
<evidence type="ECO:0000256" key="6">
    <source>
        <dbReference type="ARBA" id="ARBA00023136"/>
    </source>
</evidence>
<evidence type="ECO:0000256" key="3">
    <source>
        <dbReference type="ARBA" id="ARBA00022475"/>
    </source>
</evidence>